<dbReference type="EMBL" id="NMOS02000042">
    <property type="protein sequence ID" value="RDH39814.1"/>
    <property type="molecule type" value="Genomic_DNA"/>
</dbReference>
<dbReference type="AlphaFoldDB" id="A0A370CH84"/>
<proteinExistence type="predicted"/>
<evidence type="ECO:0000313" key="4">
    <source>
        <dbReference type="Proteomes" id="UP000226429"/>
    </source>
</evidence>
<keyword evidence="1" id="KW-0175">Coiled coil</keyword>
<keyword evidence="4" id="KW-1185">Reference proteome</keyword>
<protein>
    <recommendedName>
        <fullName evidence="5">J domain-containing protein</fullName>
    </recommendedName>
</protein>
<evidence type="ECO:0000313" key="3">
    <source>
        <dbReference type="EMBL" id="RDH39814.1"/>
    </source>
</evidence>
<reference evidence="3 4" key="2">
    <citation type="journal article" date="2018" name="J. Invertebr. Pathol.">
        <title>'Candidatus Aquirickettsiella gammari' (Gammaproteobacteria: Legionellales: Coxiellaceae): A bacterial pathogen of the freshwater crustacean Gammarus fossarum (Malacostraca: Amphipoda).</title>
        <authorList>
            <person name="Bojko J."/>
            <person name="Dunn A.M."/>
            <person name="Stebbing P.D."/>
            <person name="van Aerle R."/>
            <person name="Bacela-Spychalska K."/>
            <person name="Bean T.P."/>
            <person name="Urrutia A."/>
            <person name="Stentiford G.D."/>
        </authorList>
    </citation>
    <scope>NUCLEOTIDE SEQUENCE [LARGE SCALE GENOMIC DNA]</scope>
    <source>
        <strain evidence="3">RA15029</strain>
    </source>
</reference>
<name>A0A370CH84_9COXI</name>
<feature type="region of interest" description="Disordered" evidence="2">
    <location>
        <begin position="416"/>
        <end position="444"/>
    </location>
</feature>
<evidence type="ECO:0008006" key="5">
    <source>
        <dbReference type="Google" id="ProtNLM"/>
    </source>
</evidence>
<reference evidence="3 4" key="1">
    <citation type="journal article" date="2017" name="Int. J. Syst. Evol. Microbiol.">
        <title>Aquarickettsiella crustaci n. gen. n. sp. (Gammaproteobacteria: Legionellales: Coxiellaceae); a bacterial pathogen of the freshwater crustacean: Gammarus fossarum (Malacostraca: Amphipoda).</title>
        <authorList>
            <person name="Bojko J."/>
            <person name="Dunn A.M."/>
            <person name="Stebbing P.D."/>
            <person name="Van Aerle R."/>
            <person name="Bacela-Spychalska K."/>
            <person name="Bean T.P."/>
            <person name="Stentiford G.D."/>
        </authorList>
    </citation>
    <scope>NUCLEOTIDE SEQUENCE [LARGE SCALE GENOMIC DNA]</scope>
    <source>
        <strain evidence="3">RA15029</strain>
    </source>
</reference>
<comment type="caution">
    <text evidence="3">The sequence shown here is derived from an EMBL/GenBank/DDBJ whole genome shotgun (WGS) entry which is preliminary data.</text>
</comment>
<organism evidence="3 4">
    <name type="scientific">Candidatus Aquirickettsiella gammari</name>
    <dbReference type="NCBI Taxonomy" id="2016198"/>
    <lineage>
        <taxon>Bacteria</taxon>
        <taxon>Pseudomonadati</taxon>
        <taxon>Pseudomonadota</taxon>
        <taxon>Gammaproteobacteria</taxon>
        <taxon>Legionellales</taxon>
        <taxon>Coxiellaceae</taxon>
        <taxon>Candidatus Aquirickettsiella</taxon>
    </lineage>
</organism>
<feature type="coiled-coil region" evidence="1">
    <location>
        <begin position="361"/>
        <end position="416"/>
    </location>
</feature>
<sequence>MSLSSLRLFDLEPQALHTELQRYWKRPFWQRWWLSLFTSINNKRKAYAYYQRCLAFSEVQKQHSYTSSVFRIGQERAILLELAAWFDQDIKYAEKILEQHAGDVNWLQSQFTSILNQREQKTEQRLLKYMDKKLKKLPAVRSRIKKGSQELEKLMRDYLLSGLFPPDQVSAHNEGATASSAAYEATEDSVLSDKQELVYVGPAVATRNTLGMYPSGKANLGDIDSVGGWVNSQREAIVGLLEEGRAEACIKIKALLEQSLNSIRMVIEPQITGYQQLINDAKQGRVEYEIAIKWSEDLQSRLIKFFRSSALLFHPDKSNGNKDLSRIQTELFKEFHQLSETALETLRAGLRVLKNCIPQWKSKYKGVLEEIQRDREKSRAEFEEAMKRSVKLKAQLARMEEKLERLSDLLTENMAMHRSSEEAVSSQGEERPGTSTDFFTRPAP</sequence>
<evidence type="ECO:0000256" key="2">
    <source>
        <dbReference type="SAM" id="MobiDB-lite"/>
    </source>
</evidence>
<gene>
    <name evidence="3" type="ORF">CFE62_007065</name>
</gene>
<evidence type="ECO:0000256" key="1">
    <source>
        <dbReference type="SAM" id="Coils"/>
    </source>
</evidence>
<dbReference type="Proteomes" id="UP000226429">
    <property type="component" value="Unassembled WGS sequence"/>
</dbReference>
<accession>A0A370CH84</accession>
<feature type="compositionally biased region" description="Polar residues" evidence="2">
    <location>
        <begin position="422"/>
        <end position="438"/>
    </location>
</feature>